<keyword evidence="2" id="KW-1185">Reference proteome</keyword>
<organism evidence="1 2">
    <name type="scientific">Phytophthora pseudosyringae</name>
    <dbReference type="NCBI Taxonomy" id="221518"/>
    <lineage>
        <taxon>Eukaryota</taxon>
        <taxon>Sar</taxon>
        <taxon>Stramenopiles</taxon>
        <taxon>Oomycota</taxon>
        <taxon>Peronosporomycetes</taxon>
        <taxon>Peronosporales</taxon>
        <taxon>Peronosporaceae</taxon>
        <taxon>Phytophthora</taxon>
    </lineage>
</organism>
<reference evidence="1" key="1">
    <citation type="submission" date="2021-02" db="EMBL/GenBank/DDBJ databases">
        <authorList>
            <person name="Palmer J.M."/>
        </authorList>
    </citation>
    <scope>NUCLEOTIDE SEQUENCE</scope>
    <source>
        <strain evidence="1">SCRP734</strain>
    </source>
</reference>
<accession>A0A8T1VIX5</accession>
<dbReference type="AlphaFoldDB" id="A0A8T1VIX5"/>
<sequence>MVTRTRTAGPREINTGVGEVAESGAAAVVGIGLRALGFSAKPNATAVVPAACSSLPSQLRRHVAVGATSMDITDTREAHMARVARLDGQVLLRTPPSVVGALAAPADAQDVATRRNAAWTACF</sequence>
<gene>
    <name evidence="1" type="ORF">PHYPSEUDO_006512</name>
</gene>
<evidence type="ECO:0000313" key="2">
    <source>
        <dbReference type="Proteomes" id="UP000694044"/>
    </source>
</evidence>
<comment type="caution">
    <text evidence="1">The sequence shown here is derived from an EMBL/GenBank/DDBJ whole genome shotgun (WGS) entry which is preliminary data.</text>
</comment>
<proteinExistence type="predicted"/>
<evidence type="ECO:0000313" key="1">
    <source>
        <dbReference type="EMBL" id="KAG7381031.1"/>
    </source>
</evidence>
<protein>
    <submittedName>
        <fullName evidence="1">Uncharacterized protein</fullName>
    </submittedName>
</protein>
<dbReference type="Proteomes" id="UP000694044">
    <property type="component" value="Unassembled WGS sequence"/>
</dbReference>
<dbReference type="EMBL" id="JAGDFM010000264">
    <property type="protein sequence ID" value="KAG7381031.1"/>
    <property type="molecule type" value="Genomic_DNA"/>
</dbReference>
<name>A0A8T1VIX5_9STRA</name>